<dbReference type="GO" id="GO:1990837">
    <property type="term" value="F:sequence-specific double-stranded DNA binding"/>
    <property type="evidence" value="ECO:0007669"/>
    <property type="project" value="TreeGrafter"/>
</dbReference>
<dbReference type="PANTHER" id="PTHR47279:SF1">
    <property type="entry name" value="TRANSCRIPTION FACTOR SOX-30"/>
    <property type="match status" value="1"/>
</dbReference>
<keyword evidence="7" id="KW-0804">Transcription</keyword>
<feature type="region of interest" description="Disordered" evidence="13">
    <location>
        <begin position="898"/>
        <end position="996"/>
    </location>
</feature>
<keyword evidence="3" id="KW-0678">Repressor</keyword>
<organism evidence="15 16">
    <name type="scientific">Ridgeia piscesae</name>
    <name type="common">Tubeworm</name>
    <dbReference type="NCBI Taxonomy" id="27915"/>
    <lineage>
        <taxon>Eukaryota</taxon>
        <taxon>Metazoa</taxon>
        <taxon>Spiralia</taxon>
        <taxon>Lophotrochozoa</taxon>
        <taxon>Annelida</taxon>
        <taxon>Polychaeta</taxon>
        <taxon>Sedentaria</taxon>
        <taxon>Canalipalpata</taxon>
        <taxon>Sabellida</taxon>
        <taxon>Siboglinidae</taxon>
        <taxon>Ridgeia</taxon>
    </lineage>
</organism>
<feature type="compositionally biased region" description="Polar residues" evidence="13">
    <location>
        <begin position="501"/>
        <end position="516"/>
    </location>
</feature>
<proteinExistence type="predicted"/>
<evidence type="ECO:0000259" key="14">
    <source>
        <dbReference type="PROSITE" id="PS50118"/>
    </source>
</evidence>
<gene>
    <name evidence="15" type="ORF">NP493_676g02006</name>
</gene>
<comment type="caution">
    <text evidence="15">The sequence shown here is derived from an EMBL/GenBank/DDBJ whole genome shotgun (WGS) entry which is preliminary data.</text>
</comment>
<keyword evidence="5 12" id="KW-0238">DNA-binding</keyword>
<keyword evidence="2" id="KW-0963">Cytoplasm</keyword>
<sequence>MPQSNEDKLCTDRTKPVKMLMEEDAPSRPGSAASRRSEPTSTAQMERLSLQDMPVSAEAKMTVSTAFESQSGQGDFHSLVDAMPKCDDHSSMAMSRDAAINVSKDRPCTAAPSGGIGSLCGPGEVPGITTLRTSGFPAKDKHPASSSAQRIVFISTVKSTEHAKDLTSGHGDQTSSGGFPFFKLTTVSAPVVSQIAKPFYVVQRQGQISRASTFSATNPSTILTPGRSLIANCSNKTHGDPASQPPMDTLMASSVHQKPIITLHLTQNTGGAPSGGSGSGGGLGKFPGGPTYTISVEQAKMEGDVMQRHNTAANVLPGTNMVYRTPGANNINKSGNVKRPMNAFMVWARHYRPHLASQFPNANNSEISIRLGQVWNEMSDEDKRPYYEEAERIKHKHKRDYPGWVYRPQPKRKRPDNPINPLWSRYMHQAAVSFVNCASDGNQQVTSSNVTPTTKPRPILAKPEPIHVSNDPGVSGVLAAHVPMQYALLSASAHNSLAQSGRSTADGTTPTQSGPVISQRGRPPSVSIRTTATVTQGGNKHNERIHHVTSGSPSKTGSGITMTAHSSTCKPSVGSGTRSRVVTVMGSLPVFRGVTHSSTISDDRRLSTMTSSGQTTNKCREQFPPGGVTVQSSSGVRPTKTMTSSTSRDNMADGVYRCSTTTGSGVGGPVSGASGATGSSCGQSTSRPPPPLFVGSRRVSWVDPRMSETEAEVRDEQEDWWRFPFSATPLDQYYRDAADGANARNTPLYDGPYDVDEDEYDIDDFHVFGDTAYRDPYEDYMDPYDPFYFDYDYVRWAEPRLRLPTLEMHRWARYMNERASPSAAGEATKDRGQLHAFYDQSSPVNYPAWRPAGYWARTVSPSSSASILCDASSFAHSVDSQPSCSSAGAYGDLMPRDCDGKRQGASRAGFRRKTDDEVAAHAQETRATRKPGRNGGGASGSQGVSGKKERTGGAGGGKQGDRGTPAKDRGGSGKENRQTIAERNKKLPPKKRIRLH</sequence>
<dbReference type="InterPro" id="IPR036910">
    <property type="entry name" value="HMG_box_dom_sf"/>
</dbReference>
<comment type="function">
    <text evidence="9">Acts both as a transcriptional activator and a repressor. Binds to the DNA sequence 5'-ACAAT-3' and shows a preference for guanine residues surrounding this core motif. Binds to its own promoter and activates its own transcription. Required to activate the expression of postmeiotic genes involved in spermiogenesis. Binds to the promoter region of CTNNB1 and represses its transcription which leads to inhibition of Wnt signaling. Also inhibits Wnt signaling by binding to the CTNNB1 protein, preventing interaction of CTNNB1 with TCF7L2/TCF4.</text>
</comment>
<feature type="domain" description="HMG box" evidence="14">
    <location>
        <begin position="337"/>
        <end position="405"/>
    </location>
</feature>
<evidence type="ECO:0000256" key="10">
    <source>
        <dbReference type="ARBA" id="ARBA00063959"/>
    </source>
</evidence>
<feature type="region of interest" description="Disordered" evidence="13">
    <location>
        <begin position="266"/>
        <end position="290"/>
    </location>
</feature>
<dbReference type="GO" id="GO:0000981">
    <property type="term" value="F:DNA-binding transcription factor activity, RNA polymerase II-specific"/>
    <property type="evidence" value="ECO:0007669"/>
    <property type="project" value="TreeGrafter"/>
</dbReference>
<feature type="region of interest" description="Disordered" evidence="13">
    <location>
        <begin position="1"/>
        <end position="51"/>
    </location>
</feature>
<dbReference type="EMBL" id="JAODUO010000676">
    <property type="protein sequence ID" value="KAK2176199.1"/>
    <property type="molecule type" value="Genomic_DNA"/>
</dbReference>
<feature type="region of interest" description="Disordered" evidence="13">
    <location>
        <begin position="443"/>
        <end position="464"/>
    </location>
</feature>
<feature type="compositionally biased region" description="Basic and acidic residues" evidence="13">
    <location>
        <begin position="912"/>
        <end position="927"/>
    </location>
</feature>
<evidence type="ECO:0000256" key="7">
    <source>
        <dbReference type="ARBA" id="ARBA00023163"/>
    </source>
</evidence>
<feature type="compositionally biased region" description="Basic residues" evidence="13">
    <location>
        <begin position="986"/>
        <end position="996"/>
    </location>
</feature>
<evidence type="ECO:0000256" key="8">
    <source>
        <dbReference type="ARBA" id="ARBA00023242"/>
    </source>
</evidence>
<feature type="compositionally biased region" description="Basic and acidic residues" evidence="13">
    <location>
        <begin position="1"/>
        <end position="15"/>
    </location>
</feature>
<evidence type="ECO:0000256" key="4">
    <source>
        <dbReference type="ARBA" id="ARBA00023015"/>
    </source>
</evidence>
<keyword evidence="16" id="KW-1185">Reference proteome</keyword>
<evidence type="ECO:0000313" key="16">
    <source>
        <dbReference type="Proteomes" id="UP001209878"/>
    </source>
</evidence>
<evidence type="ECO:0000256" key="3">
    <source>
        <dbReference type="ARBA" id="ARBA00022491"/>
    </source>
</evidence>
<accession>A0AAD9NQX6</accession>
<dbReference type="Proteomes" id="UP001209878">
    <property type="component" value="Unassembled WGS sequence"/>
</dbReference>
<dbReference type="AlphaFoldDB" id="A0AAD9NQX6"/>
<dbReference type="GO" id="GO:0005634">
    <property type="term" value="C:nucleus"/>
    <property type="evidence" value="ECO:0007669"/>
    <property type="project" value="UniProtKB-UniRule"/>
</dbReference>
<dbReference type="SMART" id="SM00398">
    <property type="entry name" value="HMG"/>
    <property type="match status" value="1"/>
</dbReference>
<dbReference type="InterPro" id="IPR009071">
    <property type="entry name" value="HMG_box_dom"/>
</dbReference>
<dbReference type="PANTHER" id="PTHR47279">
    <property type="entry name" value="TRANSCRIPTION FACTOR SOX-30"/>
    <property type="match status" value="1"/>
</dbReference>
<keyword evidence="6" id="KW-0010">Activator</keyword>
<dbReference type="FunFam" id="1.10.30.10:FF:000027">
    <property type="entry name" value="Transcription factor SOX-30"/>
    <property type="match status" value="1"/>
</dbReference>
<feature type="compositionally biased region" description="Polar residues" evidence="13">
    <location>
        <begin position="527"/>
        <end position="539"/>
    </location>
</feature>
<evidence type="ECO:0000256" key="1">
    <source>
        <dbReference type="ARBA" id="ARBA00004496"/>
    </source>
</evidence>
<feature type="compositionally biased region" description="Polar residues" evidence="13">
    <location>
        <begin position="549"/>
        <end position="577"/>
    </location>
</feature>
<evidence type="ECO:0000256" key="13">
    <source>
        <dbReference type="SAM" id="MobiDB-lite"/>
    </source>
</evidence>
<evidence type="ECO:0000256" key="11">
    <source>
        <dbReference type="ARBA" id="ARBA00070331"/>
    </source>
</evidence>
<dbReference type="CDD" id="cd22033">
    <property type="entry name" value="HMG-box_SoxH_SOX30"/>
    <property type="match status" value="1"/>
</dbReference>
<evidence type="ECO:0000313" key="15">
    <source>
        <dbReference type="EMBL" id="KAK2176199.1"/>
    </source>
</evidence>
<feature type="compositionally biased region" description="Polar residues" evidence="13">
    <location>
        <begin position="443"/>
        <end position="454"/>
    </location>
</feature>
<keyword evidence="8 12" id="KW-0539">Nucleus</keyword>
<keyword evidence="4" id="KW-0805">Transcription regulation</keyword>
<dbReference type="InterPro" id="IPR052856">
    <property type="entry name" value="SOX30_TF"/>
</dbReference>
<evidence type="ECO:0000256" key="2">
    <source>
        <dbReference type="ARBA" id="ARBA00022490"/>
    </source>
</evidence>
<feature type="region of interest" description="Disordered" evidence="13">
    <location>
        <begin position="498"/>
        <end position="577"/>
    </location>
</feature>
<feature type="compositionally biased region" description="Polar residues" evidence="13">
    <location>
        <begin position="629"/>
        <end position="649"/>
    </location>
</feature>
<feature type="DNA-binding region" description="HMG box" evidence="12">
    <location>
        <begin position="337"/>
        <end position="405"/>
    </location>
</feature>
<feature type="compositionally biased region" description="Basic and acidic residues" evidence="13">
    <location>
        <begin position="959"/>
        <end position="985"/>
    </location>
</feature>
<dbReference type="GO" id="GO:0045944">
    <property type="term" value="P:positive regulation of transcription by RNA polymerase II"/>
    <property type="evidence" value="ECO:0007669"/>
    <property type="project" value="UniProtKB-ARBA"/>
</dbReference>
<comment type="subunit">
    <text evidence="10">Interacts with CTNNB1, competitively inhibiting CTNNB1-TCF7L2/TCF4 interaction.</text>
</comment>
<dbReference type="PROSITE" id="PS50118">
    <property type="entry name" value="HMG_BOX_2"/>
    <property type="match status" value="1"/>
</dbReference>
<feature type="compositionally biased region" description="Low complexity" evidence="13">
    <location>
        <begin position="671"/>
        <end position="686"/>
    </location>
</feature>
<feature type="region of interest" description="Disordered" evidence="13">
    <location>
        <begin position="599"/>
        <end position="693"/>
    </location>
</feature>
<dbReference type="Pfam" id="PF00505">
    <property type="entry name" value="HMG_box"/>
    <property type="match status" value="1"/>
</dbReference>
<reference evidence="15" key="1">
    <citation type="journal article" date="2023" name="Mol. Biol. Evol.">
        <title>Third-Generation Sequencing Reveals the Adaptive Role of the Epigenome in Three Deep-Sea Polychaetes.</title>
        <authorList>
            <person name="Perez M."/>
            <person name="Aroh O."/>
            <person name="Sun Y."/>
            <person name="Lan Y."/>
            <person name="Juniper S.K."/>
            <person name="Young C.R."/>
            <person name="Angers B."/>
            <person name="Qian P.Y."/>
        </authorList>
    </citation>
    <scope>NUCLEOTIDE SEQUENCE</scope>
    <source>
        <strain evidence="15">R07B-5</strain>
    </source>
</reference>
<comment type="subcellular location">
    <subcellularLocation>
        <location evidence="1">Cytoplasm</location>
    </subcellularLocation>
</comment>
<evidence type="ECO:0000256" key="6">
    <source>
        <dbReference type="ARBA" id="ARBA00023159"/>
    </source>
</evidence>
<feature type="compositionally biased region" description="Gly residues" evidence="13">
    <location>
        <begin position="272"/>
        <end position="287"/>
    </location>
</feature>
<name>A0AAD9NQX6_RIDPI</name>
<dbReference type="Gene3D" id="1.10.30.10">
    <property type="entry name" value="High mobility group box domain"/>
    <property type="match status" value="1"/>
</dbReference>
<evidence type="ECO:0000256" key="12">
    <source>
        <dbReference type="PROSITE-ProRule" id="PRU00267"/>
    </source>
</evidence>
<protein>
    <recommendedName>
        <fullName evidence="11">Transcription factor SOX-30</fullName>
    </recommendedName>
</protein>
<evidence type="ECO:0000256" key="5">
    <source>
        <dbReference type="ARBA" id="ARBA00023125"/>
    </source>
</evidence>
<dbReference type="GO" id="GO:0005737">
    <property type="term" value="C:cytoplasm"/>
    <property type="evidence" value="ECO:0007669"/>
    <property type="project" value="UniProtKB-SubCell"/>
</dbReference>
<dbReference type="SUPFAM" id="SSF47095">
    <property type="entry name" value="HMG-box"/>
    <property type="match status" value="1"/>
</dbReference>
<feature type="compositionally biased region" description="Polar residues" evidence="13">
    <location>
        <begin position="607"/>
        <end position="617"/>
    </location>
</feature>
<evidence type="ECO:0000256" key="9">
    <source>
        <dbReference type="ARBA" id="ARBA00054217"/>
    </source>
</evidence>